<organism evidence="1 2">
    <name type="scientific">Choiromyces venosus 120613-1</name>
    <dbReference type="NCBI Taxonomy" id="1336337"/>
    <lineage>
        <taxon>Eukaryota</taxon>
        <taxon>Fungi</taxon>
        <taxon>Dikarya</taxon>
        <taxon>Ascomycota</taxon>
        <taxon>Pezizomycotina</taxon>
        <taxon>Pezizomycetes</taxon>
        <taxon>Pezizales</taxon>
        <taxon>Tuberaceae</taxon>
        <taxon>Choiromyces</taxon>
    </lineage>
</organism>
<dbReference type="AlphaFoldDB" id="A0A3N4J1Q2"/>
<dbReference type="Proteomes" id="UP000276215">
    <property type="component" value="Unassembled WGS sequence"/>
</dbReference>
<name>A0A3N4J1Q2_9PEZI</name>
<evidence type="ECO:0000313" key="1">
    <source>
        <dbReference type="EMBL" id="RPA92209.1"/>
    </source>
</evidence>
<protein>
    <submittedName>
        <fullName evidence="1">Uncharacterized protein</fullName>
    </submittedName>
</protein>
<gene>
    <name evidence="1" type="ORF">L873DRAFT_1817975</name>
</gene>
<sequence>MPLVLLRNSPSKFDPESIRIRIPLFSGSTSAFIWELGAAAEFLRFSEVSGSARSGMAGCDCTPVLPFSGDAGISALLE</sequence>
<dbReference type="EMBL" id="ML120478">
    <property type="protein sequence ID" value="RPA92209.1"/>
    <property type="molecule type" value="Genomic_DNA"/>
</dbReference>
<proteinExistence type="predicted"/>
<accession>A0A3N4J1Q2</accession>
<reference evidence="1 2" key="1">
    <citation type="journal article" date="2018" name="Nat. Ecol. Evol.">
        <title>Pezizomycetes genomes reveal the molecular basis of ectomycorrhizal truffle lifestyle.</title>
        <authorList>
            <person name="Murat C."/>
            <person name="Payen T."/>
            <person name="Noel B."/>
            <person name="Kuo A."/>
            <person name="Morin E."/>
            <person name="Chen J."/>
            <person name="Kohler A."/>
            <person name="Krizsan K."/>
            <person name="Balestrini R."/>
            <person name="Da Silva C."/>
            <person name="Montanini B."/>
            <person name="Hainaut M."/>
            <person name="Levati E."/>
            <person name="Barry K.W."/>
            <person name="Belfiori B."/>
            <person name="Cichocki N."/>
            <person name="Clum A."/>
            <person name="Dockter R.B."/>
            <person name="Fauchery L."/>
            <person name="Guy J."/>
            <person name="Iotti M."/>
            <person name="Le Tacon F."/>
            <person name="Lindquist E.A."/>
            <person name="Lipzen A."/>
            <person name="Malagnac F."/>
            <person name="Mello A."/>
            <person name="Molinier V."/>
            <person name="Miyauchi S."/>
            <person name="Poulain J."/>
            <person name="Riccioni C."/>
            <person name="Rubini A."/>
            <person name="Sitrit Y."/>
            <person name="Splivallo R."/>
            <person name="Traeger S."/>
            <person name="Wang M."/>
            <person name="Zifcakova L."/>
            <person name="Wipf D."/>
            <person name="Zambonelli A."/>
            <person name="Paolocci F."/>
            <person name="Nowrousian M."/>
            <person name="Ottonello S."/>
            <person name="Baldrian P."/>
            <person name="Spatafora J.W."/>
            <person name="Henrissat B."/>
            <person name="Nagy L.G."/>
            <person name="Aury J.M."/>
            <person name="Wincker P."/>
            <person name="Grigoriev I.V."/>
            <person name="Bonfante P."/>
            <person name="Martin F.M."/>
        </authorList>
    </citation>
    <scope>NUCLEOTIDE SEQUENCE [LARGE SCALE GENOMIC DNA]</scope>
    <source>
        <strain evidence="1 2">120613-1</strain>
    </source>
</reference>
<evidence type="ECO:0000313" key="2">
    <source>
        <dbReference type="Proteomes" id="UP000276215"/>
    </source>
</evidence>
<keyword evidence="2" id="KW-1185">Reference proteome</keyword>